<comment type="caution">
    <text evidence="3">The sequence shown here is derived from an EMBL/GenBank/DDBJ whole genome shotgun (WGS) entry which is preliminary data.</text>
</comment>
<dbReference type="InterPro" id="IPR032485">
    <property type="entry name" value="LRP1-like_beta_prop"/>
</dbReference>
<dbReference type="Proteomes" id="UP000315343">
    <property type="component" value="Unassembled WGS sequence"/>
</dbReference>
<feature type="signal peptide" evidence="1">
    <location>
        <begin position="1"/>
        <end position="20"/>
    </location>
</feature>
<protein>
    <submittedName>
        <fullName evidence="3">Uncharacterized protein DUF5050</fullName>
    </submittedName>
</protein>
<dbReference type="PROSITE" id="PS51257">
    <property type="entry name" value="PROKAR_LIPOPROTEIN"/>
    <property type="match status" value="1"/>
</dbReference>
<feature type="chain" id="PRO_5039675666" evidence="1">
    <location>
        <begin position="21"/>
        <end position="712"/>
    </location>
</feature>
<evidence type="ECO:0000259" key="2">
    <source>
        <dbReference type="Pfam" id="PF16472"/>
    </source>
</evidence>
<dbReference type="AlphaFoldDB" id="A0A562JB35"/>
<evidence type="ECO:0000313" key="4">
    <source>
        <dbReference type="Proteomes" id="UP000315343"/>
    </source>
</evidence>
<reference evidence="3 4" key="1">
    <citation type="submission" date="2019-07" db="EMBL/GenBank/DDBJ databases">
        <title>Genomic Encyclopedia of Type Strains, Phase I: the one thousand microbial genomes (KMG-I) project.</title>
        <authorList>
            <person name="Kyrpides N."/>
        </authorList>
    </citation>
    <scope>NUCLEOTIDE SEQUENCE [LARGE SCALE GENOMIC DNA]</scope>
    <source>
        <strain evidence="3 4">DSM 13558</strain>
    </source>
</reference>
<sequence>MKKLVIFAMMLMFLITSCSINTPKTNNDNTDNNAEENVVEIDRSEYLTGEIITDGNYEISSGGIGSICFVPDKESREIIKDKYSIYDLYYLNDESYFIYYDNLSVTENLPKDLGIYKVKVKFDLKNIYNYDRFNLIDITLFDNIGTILYEGKSYETNDLDLDVKVKDRVLGLIVDSVDKFGDEGFRVSLCGEIETEGYYNIFYGELHGRNLGIIYYDEKYEEYVPMMMGECNNKQLFYFVDNKDLFSQLEDYSSFGRGKFKISNFHIVYKHGMGREPSEILTEIVSLDEGYKNMFEITDKAETNVNGYNDNFAIVSIPAEYDENNYAKSFDYYYINKNISKKVHLLTTEDNYFLGDVISETEFVLKSEGYDEKVGAYGVLNEIKCKITDQGAVLTYPSIAANEKIDKFNLSAIDDNYNRIATDGNYIYYIDIKTNYINRIRLDGTGNETISKQKCYELYYYDGKLYFQGYKQLNSWISCIDTDGGNYQIIYGDKEKLINNFIIHDDIIYMTVFVEEQEAGYAYGFYKYNLLNGEMETFDDSIALPQSPGLRLINDKIYYRIDSKIREYDINSGTVTEYDTVIDNIQEYNDCIYTNSRYSIMRHSMENISEYDKIFEIDDGFLLRKISIIDDLIFFTYCHDYTKVDKSGIYVDVMNIDGTNRKNLFYFDYSTLGHYAFDTIYVLNDKLFIISRDNEYPIFKVFDFEGNELWSL</sequence>
<keyword evidence="1" id="KW-0732">Signal</keyword>
<dbReference type="SUPFAM" id="SSF63829">
    <property type="entry name" value="Calcium-dependent phosphotriesterase"/>
    <property type="match status" value="1"/>
</dbReference>
<proteinExistence type="predicted"/>
<evidence type="ECO:0000313" key="3">
    <source>
        <dbReference type="EMBL" id="TWH80391.1"/>
    </source>
</evidence>
<keyword evidence="4" id="KW-1185">Reference proteome</keyword>
<dbReference type="Pfam" id="PF16472">
    <property type="entry name" value="DUF5050"/>
    <property type="match status" value="1"/>
</dbReference>
<accession>A0A562JB35</accession>
<evidence type="ECO:0000256" key="1">
    <source>
        <dbReference type="SAM" id="SignalP"/>
    </source>
</evidence>
<dbReference type="RefSeq" id="WP_170226138.1">
    <property type="nucleotide sequence ID" value="NZ_VLKH01000004.1"/>
</dbReference>
<dbReference type="EMBL" id="VLKH01000004">
    <property type="protein sequence ID" value="TWH80391.1"/>
    <property type="molecule type" value="Genomic_DNA"/>
</dbReference>
<name>A0A562JB35_9FIRM</name>
<gene>
    <name evidence="3" type="ORF">LY60_01652</name>
</gene>
<feature type="domain" description="Prolow-density lipoprotein receptor-related protein 1-like beta-propeller" evidence="2">
    <location>
        <begin position="413"/>
        <end position="643"/>
    </location>
</feature>
<organism evidence="3 4">
    <name type="scientific">Sedimentibacter saalensis</name>
    <dbReference type="NCBI Taxonomy" id="130788"/>
    <lineage>
        <taxon>Bacteria</taxon>
        <taxon>Bacillati</taxon>
        <taxon>Bacillota</taxon>
        <taxon>Tissierellia</taxon>
        <taxon>Sedimentibacter</taxon>
    </lineage>
</organism>